<dbReference type="KEGG" id="nai:NECAME_17121"/>
<dbReference type="InterPro" id="IPR052740">
    <property type="entry name" value="CE4"/>
</dbReference>
<dbReference type="Proteomes" id="UP000053676">
    <property type="component" value="Unassembled WGS sequence"/>
</dbReference>
<name>W2TTX7_NECAM</name>
<dbReference type="STRING" id="51031.W2TTX7"/>
<dbReference type="Pfam" id="PF01683">
    <property type="entry name" value="EB"/>
    <property type="match status" value="1"/>
</dbReference>
<feature type="region of interest" description="Disordered" evidence="1">
    <location>
        <begin position="34"/>
        <end position="61"/>
    </location>
</feature>
<sequence>MVIIPAPPPRDGRSRPLASSGIQNLTFTEVKVGGARKRAQQRSAAGRHPTTVSRPMHRTRKKSLRGCTRLFRDGSWGQKIQKVLIVQLPGEPCQYSQQCAAAEPGAFCSRLRCECTYGMKQSGAGCVFIDSECNERGLVFIPEIGECRAGGQK</sequence>
<dbReference type="InterPro" id="IPR006149">
    <property type="entry name" value="EB_dom"/>
</dbReference>
<gene>
    <name evidence="3" type="ORF">NECAME_17121</name>
</gene>
<protein>
    <recommendedName>
        <fullName evidence="2">EB domain-containing protein</fullName>
    </recommendedName>
</protein>
<evidence type="ECO:0000259" key="2">
    <source>
        <dbReference type="Pfam" id="PF01683"/>
    </source>
</evidence>
<proteinExistence type="predicted"/>
<organism evidence="3 4">
    <name type="scientific">Necator americanus</name>
    <name type="common">Human hookworm</name>
    <dbReference type="NCBI Taxonomy" id="51031"/>
    <lineage>
        <taxon>Eukaryota</taxon>
        <taxon>Metazoa</taxon>
        <taxon>Ecdysozoa</taxon>
        <taxon>Nematoda</taxon>
        <taxon>Chromadorea</taxon>
        <taxon>Rhabditida</taxon>
        <taxon>Rhabditina</taxon>
        <taxon>Rhabditomorpha</taxon>
        <taxon>Strongyloidea</taxon>
        <taxon>Ancylostomatidae</taxon>
        <taxon>Bunostominae</taxon>
        <taxon>Necator</taxon>
    </lineage>
</organism>
<dbReference type="PANTHER" id="PTHR45985:SF3">
    <property type="entry name" value="CHITIN DEACETYLASE-LIKE 4"/>
    <property type="match status" value="1"/>
</dbReference>
<accession>W2TTX7</accession>
<reference evidence="4" key="1">
    <citation type="journal article" date="2014" name="Nat. Genet.">
        <title>Genome of the human hookworm Necator americanus.</title>
        <authorList>
            <person name="Tang Y.T."/>
            <person name="Gao X."/>
            <person name="Rosa B.A."/>
            <person name="Abubucker S."/>
            <person name="Hallsworth-Pepin K."/>
            <person name="Martin J."/>
            <person name="Tyagi R."/>
            <person name="Heizer E."/>
            <person name="Zhang X."/>
            <person name="Bhonagiri-Palsikar V."/>
            <person name="Minx P."/>
            <person name="Warren W.C."/>
            <person name="Wang Q."/>
            <person name="Zhan B."/>
            <person name="Hotez P.J."/>
            <person name="Sternberg P.W."/>
            <person name="Dougall A."/>
            <person name="Gaze S.T."/>
            <person name="Mulvenna J."/>
            <person name="Sotillo J."/>
            <person name="Ranganathan S."/>
            <person name="Rabelo E.M."/>
            <person name="Wilson R.K."/>
            <person name="Felgner P.L."/>
            <person name="Bethony J."/>
            <person name="Hawdon J.M."/>
            <person name="Gasser R.B."/>
            <person name="Loukas A."/>
            <person name="Mitreva M."/>
        </authorList>
    </citation>
    <scope>NUCLEOTIDE SEQUENCE [LARGE SCALE GENOMIC DNA]</scope>
</reference>
<evidence type="ECO:0000313" key="3">
    <source>
        <dbReference type="EMBL" id="ETN84507.1"/>
    </source>
</evidence>
<dbReference type="AlphaFoldDB" id="W2TTX7"/>
<evidence type="ECO:0000256" key="1">
    <source>
        <dbReference type="SAM" id="MobiDB-lite"/>
    </source>
</evidence>
<dbReference type="OrthoDB" id="504708at2759"/>
<keyword evidence="4" id="KW-1185">Reference proteome</keyword>
<dbReference type="EMBL" id="KI657933">
    <property type="protein sequence ID" value="ETN84507.1"/>
    <property type="molecule type" value="Genomic_DNA"/>
</dbReference>
<evidence type="ECO:0000313" key="4">
    <source>
        <dbReference type="Proteomes" id="UP000053676"/>
    </source>
</evidence>
<dbReference type="PANTHER" id="PTHR45985">
    <property type="match status" value="1"/>
</dbReference>
<feature type="domain" description="EB" evidence="2">
    <location>
        <begin position="87"/>
        <end position="126"/>
    </location>
</feature>